<dbReference type="SUPFAM" id="SSF49562">
    <property type="entry name" value="C2 domain (Calcium/lipid-binding domain, CaLB)"/>
    <property type="match status" value="1"/>
</dbReference>
<dbReference type="Gene3D" id="2.60.40.150">
    <property type="entry name" value="C2 domain"/>
    <property type="match status" value="1"/>
</dbReference>
<dbReference type="PANTHER" id="PTHR45911">
    <property type="entry name" value="C2 DOMAIN-CONTAINING PROTEIN"/>
    <property type="match status" value="1"/>
</dbReference>
<dbReference type="PROSITE" id="PS50004">
    <property type="entry name" value="C2"/>
    <property type="match status" value="1"/>
</dbReference>
<evidence type="ECO:0000313" key="5">
    <source>
        <dbReference type="EMBL" id="KAJ5072917.1"/>
    </source>
</evidence>
<gene>
    <name evidence="5" type="ORF">M0811_09129</name>
</gene>
<proteinExistence type="predicted"/>
<sequence length="313" mass="36489">MSKQLFVHLSTGNVYGIEGERAYDLLCELKEKFPEKVETNTESVTGSWVPTMQELHKRFKVVHKKSYVVLIKDKKSGKILEYVGDYNQLVSYVEKKFQTTFDGYPQMDEKQFEDEEKKRKDGELPTPMKEGDVPVFQQVKTEEKNDLDEIKTNQKPKNVQKPTLIENIKIAPTLNKKGFYSVHVEVRAGYDLPAMDRTGTSDPYVTLKHGQEFFKTKKIMKTLNPKWPEGQEIYTFALGKQEEFEKALPLHVECYDWDRFSSDDFIGQFDIKFDLEEFPPNKKVIKKFKLLPRNEKDTHTKGEIELGIKITLV</sequence>
<dbReference type="OrthoDB" id="5973539at2759"/>
<evidence type="ECO:0000256" key="1">
    <source>
        <dbReference type="ARBA" id="ARBA00022723"/>
    </source>
</evidence>
<dbReference type="GO" id="GO:0005509">
    <property type="term" value="F:calcium ion binding"/>
    <property type="evidence" value="ECO:0007669"/>
    <property type="project" value="TreeGrafter"/>
</dbReference>
<dbReference type="PANTHER" id="PTHR45911:SF4">
    <property type="entry name" value="MULTIPLE C2 AND TRANSMEMBRANE DOMAIN-CONTAINING PROTEIN"/>
    <property type="match status" value="1"/>
</dbReference>
<name>A0A9Q0LHD6_ANAIG</name>
<dbReference type="Pfam" id="PF00168">
    <property type="entry name" value="C2"/>
    <property type="match status" value="1"/>
</dbReference>
<keyword evidence="1" id="KW-0479">Metal-binding</keyword>
<evidence type="ECO:0000256" key="2">
    <source>
        <dbReference type="ARBA" id="ARBA00022837"/>
    </source>
</evidence>
<feature type="region of interest" description="Disordered" evidence="3">
    <location>
        <begin position="108"/>
        <end position="130"/>
    </location>
</feature>
<dbReference type="SMART" id="SM00239">
    <property type="entry name" value="C2"/>
    <property type="match status" value="1"/>
</dbReference>
<dbReference type="AlphaFoldDB" id="A0A9Q0LHD6"/>
<reference evidence="5" key="1">
    <citation type="submission" date="2022-10" db="EMBL/GenBank/DDBJ databases">
        <title>Novel sulphate-reducing endosymbionts in the free-living metamonad Anaeramoeba.</title>
        <authorList>
            <person name="Jerlstrom-Hultqvist J."/>
            <person name="Cepicka I."/>
            <person name="Gallot-Lavallee L."/>
            <person name="Salas-Leiva D."/>
            <person name="Curtis B.A."/>
            <person name="Zahonova K."/>
            <person name="Pipaliya S."/>
            <person name="Dacks J."/>
            <person name="Roger A.J."/>
        </authorList>
    </citation>
    <scope>NUCLEOTIDE SEQUENCE</scope>
    <source>
        <strain evidence="5">BMAN</strain>
    </source>
</reference>
<protein>
    <submittedName>
        <fullName evidence="5">C2 domain-containing protein</fullName>
    </submittedName>
</protein>
<keyword evidence="6" id="KW-1185">Reference proteome</keyword>
<evidence type="ECO:0000259" key="4">
    <source>
        <dbReference type="PROSITE" id="PS50004"/>
    </source>
</evidence>
<dbReference type="InterPro" id="IPR000008">
    <property type="entry name" value="C2_dom"/>
</dbReference>
<organism evidence="5 6">
    <name type="scientific">Anaeramoeba ignava</name>
    <name type="common">Anaerobic marine amoeba</name>
    <dbReference type="NCBI Taxonomy" id="1746090"/>
    <lineage>
        <taxon>Eukaryota</taxon>
        <taxon>Metamonada</taxon>
        <taxon>Anaeramoebidae</taxon>
        <taxon>Anaeramoeba</taxon>
    </lineage>
</organism>
<keyword evidence="2" id="KW-0106">Calcium</keyword>
<feature type="domain" description="C2" evidence="4">
    <location>
        <begin position="160"/>
        <end position="288"/>
    </location>
</feature>
<evidence type="ECO:0000256" key="3">
    <source>
        <dbReference type="SAM" id="MobiDB-lite"/>
    </source>
</evidence>
<comment type="caution">
    <text evidence="5">The sequence shown here is derived from an EMBL/GenBank/DDBJ whole genome shotgun (WGS) entry which is preliminary data.</text>
</comment>
<evidence type="ECO:0000313" key="6">
    <source>
        <dbReference type="Proteomes" id="UP001149090"/>
    </source>
</evidence>
<dbReference type="GO" id="GO:0016020">
    <property type="term" value="C:membrane"/>
    <property type="evidence" value="ECO:0007669"/>
    <property type="project" value="TreeGrafter"/>
</dbReference>
<accession>A0A9Q0LHD6</accession>
<feature type="compositionally biased region" description="Basic and acidic residues" evidence="3">
    <location>
        <begin position="108"/>
        <end position="123"/>
    </location>
</feature>
<dbReference type="Proteomes" id="UP001149090">
    <property type="component" value="Unassembled WGS sequence"/>
</dbReference>
<dbReference type="InterPro" id="IPR035892">
    <property type="entry name" value="C2_domain_sf"/>
</dbReference>
<dbReference type="EMBL" id="JAPDFW010000078">
    <property type="protein sequence ID" value="KAJ5072917.1"/>
    <property type="molecule type" value="Genomic_DNA"/>
</dbReference>